<dbReference type="RefSeq" id="WP_011393439.1">
    <property type="nucleotide sequence ID" value="NZ_DF238840.1"/>
</dbReference>
<dbReference type="GO" id="GO:0005524">
    <property type="term" value="F:ATP binding"/>
    <property type="evidence" value="ECO:0007669"/>
    <property type="project" value="UniProtKB-KW"/>
</dbReference>
<evidence type="ECO:0000313" key="1">
    <source>
        <dbReference type="EMBL" id="GAF25108.1"/>
    </source>
</evidence>
<keyword evidence="1" id="KW-0547">Nucleotide-binding</keyword>
<protein>
    <submittedName>
        <fullName evidence="1">ATPases with chaperone activity, ATP-binding subunit</fullName>
    </submittedName>
</protein>
<dbReference type="Proteomes" id="UP000063718">
    <property type="component" value="Unassembled WGS sequence"/>
</dbReference>
<accession>A0A0S6UA27</accession>
<keyword evidence="1" id="KW-0067">ATP-binding</keyword>
<dbReference type="EMBL" id="DF238840">
    <property type="protein sequence ID" value="GAF25108.1"/>
    <property type="molecule type" value="Genomic_DNA"/>
</dbReference>
<name>A0A0S6UA27_NEOTH</name>
<dbReference type="AlphaFoldDB" id="A0A0S6UA27"/>
<sequence length="102" mass="12055">MKQEYAVIQQIQKRMLISIGQLAKKLGLKEGDYVRLELEENSNSLRLVPVDWHPREQEYFWSGEWQERMKNSLRDLAEGRVKTYSDVEELLGELENATDNKN</sequence>
<proteinExistence type="predicted"/>
<organism evidence="1">
    <name type="scientific">Moorella thermoacetica Y72</name>
    <dbReference type="NCBI Taxonomy" id="1325331"/>
    <lineage>
        <taxon>Bacteria</taxon>
        <taxon>Bacillati</taxon>
        <taxon>Bacillota</taxon>
        <taxon>Clostridia</taxon>
        <taxon>Neomoorellales</taxon>
        <taxon>Neomoorellaceae</taxon>
        <taxon>Neomoorella</taxon>
    </lineage>
</organism>
<gene>
    <name evidence="1" type="ORF">MTY_0437</name>
</gene>
<reference evidence="1" key="1">
    <citation type="journal article" date="2014" name="Gene">
        <title>Genome-guided analysis of transformation efficiency and carbon dioxide assimilation by Moorella thermoacetica Y72.</title>
        <authorList>
            <person name="Tsukahara K."/>
            <person name="Kita A."/>
            <person name="Nakashimada Y."/>
            <person name="Hoshino T."/>
            <person name="Murakami K."/>
        </authorList>
    </citation>
    <scope>NUCLEOTIDE SEQUENCE [LARGE SCALE GENOMIC DNA]</scope>
    <source>
        <strain evidence="1">Y72</strain>
    </source>
</reference>
<dbReference type="GeneID" id="45617984"/>